<evidence type="ECO:0000256" key="1">
    <source>
        <dbReference type="ARBA" id="ARBA00001971"/>
    </source>
</evidence>
<dbReference type="InterPro" id="IPR002401">
    <property type="entry name" value="Cyt_P450_E_grp-I"/>
</dbReference>
<dbReference type="SUPFAM" id="SSF48264">
    <property type="entry name" value="Cytochrome P450"/>
    <property type="match status" value="1"/>
</dbReference>
<dbReference type="InterPro" id="IPR036396">
    <property type="entry name" value="Cyt_P450_sf"/>
</dbReference>
<dbReference type="Proteomes" id="UP001338125">
    <property type="component" value="Unassembled WGS sequence"/>
</dbReference>
<dbReference type="Pfam" id="PF00067">
    <property type="entry name" value="p450"/>
    <property type="match status" value="1"/>
</dbReference>
<organism evidence="11 12">
    <name type="scientific">Cladobotryum mycophilum</name>
    <dbReference type="NCBI Taxonomy" id="491253"/>
    <lineage>
        <taxon>Eukaryota</taxon>
        <taxon>Fungi</taxon>
        <taxon>Dikarya</taxon>
        <taxon>Ascomycota</taxon>
        <taxon>Pezizomycotina</taxon>
        <taxon>Sordariomycetes</taxon>
        <taxon>Hypocreomycetidae</taxon>
        <taxon>Hypocreales</taxon>
        <taxon>Hypocreaceae</taxon>
        <taxon>Cladobotryum</taxon>
    </lineage>
</organism>
<keyword evidence="3 8" id="KW-0349">Heme</keyword>
<comment type="caution">
    <text evidence="11">The sequence shown here is derived from an EMBL/GenBank/DDBJ whole genome shotgun (WGS) entry which is preliminary data.</text>
</comment>
<keyword evidence="4 8" id="KW-0479">Metal-binding</keyword>
<keyword evidence="7 8" id="KW-0503">Monooxygenase</keyword>
<protein>
    <submittedName>
        <fullName evidence="11">Trichothecene C-15 hydroxylase</fullName>
    </submittedName>
</protein>
<evidence type="ECO:0000256" key="7">
    <source>
        <dbReference type="ARBA" id="ARBA00023033"/>
    </source>
</evidence>
<dbReference type="PRINTS" id="PR00385">
    <property type="entry name" value="P450"/>
</dbReference>
<feature type="compositionally biased region" description="Basic and acidic residues" evidence="9">
    <location>
        <begin position="114"/>
        <end position="123"/>
    </location>
</feature>
<evidence type="ECO:0000256" key="2">
    <source>
        <dbReference type="ARBA" id="ARBA00010617"/>
    </source>
</evidence>
<keyword evidence="10" id="KW-1133">Transmembrane helix</keyword>
<name>A0ABR0SJQ7_9HYPO</name>
<evidence type="ECO:0000256" key="5">
    <source>
        <dbReference type="ARBA" id="ARBA00023002"/>
    </source>
</evidence>
<sequence>MGVLSHQLESFDSPVPKLPVAVLAPSLILLLTLSYTIYRGVYNVFFHPLRHYPGPKLWAMTGIPYGATFLSGQGHRKILDLHLKYGPAVRIAPDTLSYSHPDAVKEIRGHRKHGQAEHGKDPNRSWANRDNVIGADRFNHTRYRRSLANGFSHQAMIDQQPIIKGYVDKLIDRLKEVSAGGTQKLDIVRWFNYATFDIIGDLSFGEPFGCLEKSDYHPWVSLVFNSVKNIAFQSVIKKYHNYSWILNRLLMPKDLAPKYAEHRQLSAAKLHKRLSADTDRPDFVASMSTKRGSLDELTPEEMSSHASLLIIAGSETTATALSAAAYYLALNPRVMAKLNEEVRTTFSTEEEIDLLSVQGLTYMHAVLDEAMRLFPAVPGGQPRMAAKGGDTIIGQFVPEGTLMEVWQWVAHHNPEYFTLPEEFIPERWLGDPRFANDQTDVFQPFSYGPRNCIGKNLAYAEMRLMLARLVWNFDLKMTEESRGWAERSQIYLLWEKGAIDVYLTPRNME</sequence>
<gene>
    <name evidence="11" type="ORF">PT974_05396</name>
</gene>
<keyword evidence="5 8" id="KW-0560">Oxidoreductase</keyword>
<dbReference type="InterPro" id="IPR050121">
    <property type="entry name" value="Cytochrome_P450_monoxygenase"/>
</dbReference>
<evidence type="ECO:0000256" key="10">
    <source>
        <dbReference type="SAM" id="Phobius"/>
    </source>
</evidence>
<proteinExistence type="inferred from homology"/>
<keyword evidence="10" id="KW-0472">Membrane</keyword>
<evidence type="ECO:0000256" key="4">
    <source>
        <dbReference type="ARBA" id="ARBA00022723"/>
    </source>
</evidence>
<comment type="similarity">
    <text evidence="2 8">Belongs to the cytochrome P450 family.</text>
</comment>
<dbReference type="PANTHER" id="PTHR24305">
    <property type="entry name" value="CYTOCHROME P450"/>
    <property type="match status" value="1"/>
</dbReference>
<dbReference type="InterPro" id="IPR001128">
    <property type="entry name" value="Cyt_P450"/>
</dbReference>
<feature type="region of interest" description="Disordered" evidence="9">
    <location>
        <begin position="109"/>
        <end position="128"/>
    </location>
</feature>
<keyword evidence="10" id="KW-0812">Transmembrane</keyword>
<keyword evidence="12" id="KW-1185">Reference proteome</keyword>
<evidence type="ECO:0000256" key="6">
    <source>
        <dbReference type="ARBA" id="ARBA00023004"/>
    </source>
</evidence>
<dbReference type="PANTHER" id="PTHR24305:SF230">
    <property type="entry name" value="P450, PUTATIVE (EUROFUNG)-RELATED"/>
    <property type="match status" value="1"/>
</dbReference>
<dbReference type="PRINTS" id="PR00463">
    <property type="entry name" value="EP450I"/>
</dbReference>
<comment type="cofactor">
    <cofactor evidence="1">
        <name>heme</name>
        <dbReference type="ChEBI" id="CHEBI:30413"/>
    </cofactor>
</comment>
<feature type="transmembrane region" description="Helical" evidence="10">
    <location>
        <begin position="20"/>
        <end position="38"/>
    </location>
</feature>
<accession>A0ABR0SJQ7</accession>
<keyword evidence="6 8" id="KW-0408">Iron</keyword>
<dbReference type="InterPro" id="IPR017972">
    <property type="entry name" value="Cyt_P450_CS"/>
</dbReference>
<reference evidence="11 12" key="1">
    <citation type="submission" date="2024-01" db="EMBL/GenBank/DDBJ databases">
        <title>Complete genome of Cladobotryum mycophilum ATHUM6906.</title>
        <authorList>
            <person name="Christinaki A.C."/>
            <person name="Myridakis A.I."/>
            <person name="Kouvelis V.N."/>
        </authorList>
    </citation>
    <scope>NUCLEOTIDE SEQUENCE [LARGE SCALE GENOMIC DNA]</scope>
    <source>
        <strain evidence="11 12">ATHUM6906</strain>
    </source>
</reference>
<dbReference type="EMBL" id="JAVFKD010000012">
    <property type="protein sequence ID" value="KAK5992000.1"/>
    <property type="molecule type" value="Genomic_DNA"/>
</dbReference>
<dbReference type="Gene3D" id="1.10.630.10">
    <property type="entry name" value="Cytochrome P450"/>
    <property type="match status" value="1"/>
</dbReference>
<dbReference type="CDD" id="cd11058">
    <property type="entry name" value="CYP60B-like"/>
    <property type="match status" value="1"/>
</dbReference>
<dbReference type="PROSITE" id="PS00086">
    <property type="entry name" value="CYTOCHROME_P450"/>
    <property type="match status" value="1"/>
</dbReference>
<evidence type="ECO:0000256" key="9">
    <source>
        <dbReference type="SAM" id="MobiDB-lite"/>
    </source>
</evidence>
<evidence type="ECO:0000313" key="11">
    <source>
        <dbReference type="EMBL" id="KAK5992000.1"/>
    </source>
</evidence>
<evidence type="ECO:0000256" key="8">
    <source>
        <dbReference type="RuleBase" id="RU000461"/>
    </source>
</evidence>
<evidence type="ECO:0000313" key="12">
    <source>
        <dbReference type="Proteomes" id="UP001338125"/>
    </source>
</evidence>
<evidence type="ECO:0000256" key="3">
    <source>
        <dbReference type="ARBA" id="ARBA00022617"/>
    </source>
</evidence>